<feature type="domain" description="RMI1 N-terminal" evidence="4">
    <location>
        <begin position="14"/>
        <end position="63"/>
    </location>
</feature>
<dbReference type="InterPro" id="IPR049363">
    <property type="entry name" value="RMI1_N"/>
</dbReference>
<keyword evidence="6" id="KW-1185">Reference proteome</keyword>
<sequence>MPATFQVVQWVRDTYPRPQVAAEWLNDCYDWIVEEMNPDPSTDLQRILDNIESQLLQSDLRDSMVPGTGLPHDISKYNGRRLQGQVLVEVTAITDIGHSAFSLQNVRQTRIDRADLAGLGQEDDEEEGPIPRYPRSMMRLELSDGNVSVKAIEYRKLPELALGETPLGFKVSLLFTLL</sequence>
<dbReference type="Proteomes" id="UP000305948">
    <property type="component" value="Unassembled WGS sequence"/>
</dbReference>
<evidence type="ECO:0000259" key="3">
    <source>
        <dbReference type="Pfam" id="PF08585"/>
    </source>
</evidence>
<dbReference type="Gene3D" id="2.40.50.770">
    <property type="entry name" value="RecQ-mediated genome instability protein Rmi1, C-terminal domain"/>
    <property type="match status" value="1"/>
</dbReference>
<dbReference type="SMART" id="SM01161">
    <property type="entry name" value="DUF1767"/>
    <property type="match status" value="1"/>
</dbReference>
<dbReference type="GO" id="GO:0031422">
    <property type="term" value="C:RecQ family helicase-topoisomerase III complex"/>
    <property type="evidence" value="ECO:0007669"/>
    <property type="project" value="TreeGrafter"/>
</dbReference>
<proteinExistence type="inferred from homology"/>
<name>A0A5C3MNZ8_9AGAM</name>
<protein>
    <recommendedName>
        <fullName evidence="2">RecQ-mediated genome instability protein 1</fullName>
    </recommendedName>
</protein>
<evidence type="ECO:0000313" key="5">
    <source>
        <dbReference type="EMBL" id="TFK46086.1"/>
    </source>
</evidence>
<accession>A0A5C3MNZ8</accession>
<reference evidence="5 6" key="1">
    <citation type="journal article" date="2019" name="Nat. Ecol. Evol.">
        <title>Megaphylogeny resolves global patterns of mushroom evolution.</title>
        <authorList>
            <person name="Varga T."/>
            <person name="Krizsan K."/>
            <person name="Foldi C."/>
            <person name="Dima B."/>
            <person name="Sanchez-Garcia M."/>
            <person name="Sanchez-Ramirez S."/>
            <person name="Szollosi G.J."/>
            <person name="Szarkandi J.G."/>
            <person name="Papp V."/>
            <person name="Albert L."/>
            <person name="Andreopoulos W."/>
            <person name="Angelini C."/>
            <person name="Antonin V."/>
            <person name="Barry K.W."/>
            <person name="Bougher N.L."/>
            <person name="Buchanan P."/>
            <person name="Buyck B."/>
            <person name="Bense V."/>
            <person name="Catcheside P."/>
            <person name="Chovatia M."/>
            <person name="Cooper J."/>
            <person name="Damon W."/>
            <person name="Desjardin D."/>
            <person name="Finy P."/>
            <person name="Geml J."/>
            <person name="Haridas S."/>
            <person name="Hughes K."/>
            <person name="Justo A."/>
            <person name="Karasinski D."/>
            <person name="Kautmanova I."/>
            <person name="Kiss B."/>
            <person name="Kocsube S."/>
            <person name="Kotiranta H."/>
            <person name="LaButti K.M."/>
            <person name="Lechner B.E."/>
            <person name="Liimatainen K."/>
            <person name="Lipzen A."/>
            <person name="Lukacs Z."/>
            <person name="Mihaltcheva S."/>
            <person name="Morgado L.N."/>
            <person name="Niskanen T."/>
            <person name="Noordeloos M.E."/>
            <person name="Ohm R.A."/>
            <person name="Ortiz-Santana B."/>
            <person name="Ovrebo C."/>
            <person name="Racz N."/>
            <person name="Riley R."/>
            <person name="Savchenko A."/>
            <person name="Shiryaev A."/>
            <person name="Soop K."/>
            <person name="Spirin V."/>
            <person name="Szebenyi C."/>
            <person name="Tomsovsky M."/>
            <person name="Tulloss R.E."/>
            <person name="Uehling J."/>
            <person name="Grigoriev I.V."/>
            <person name="Vagvolgyi C."/>
            <person name="Papp T."/>
            <person name="Martin F.M."/>
            <person name="Miettinen O."/>
            <person name="Hibbett D.S."/>
            <person name="Nagy L.G."/>
        </authorList>
    </citation>
    <scope>NUCLEOTIDE SEQUENCE [LARGE SCALE GENOMIC DNA]</scope>
    <source>
        <strain evidence="5 6">OMC1185</strain>
    </source>
</reference>
<dbReference type="Pfam" id="PF08585">
    <property type="entry name" value="RMI1_N_C"/>
    <property type="match status" value="1"/>
</dbReference>
<dbReference type="GO" id="GO:0000712">
    <property type="term" value="P:resolution of meiotic recombination intermediates"/>
    <property type="evidence" value="ECO:0007669"/>
    <property type="project" value="TreeGrafter"/>
</dbReference>
<dbReference type="GO" id="GO:0000724">
    <property type="term" value="P:double-strand break repair via homologous recombination"/>
    <property type="evidence" value="ECO:0007669"/>
    <property type="project" value="TreeGrafter"/>
</dbReference>
<organism evidence="5 6">
    <name type="scientific">Heliocybe sulcata</name>
    <dbReference type="NCBI Taxonomy" id="5364"/>
    <lineage>
        <taxon>Eukaryota</taxon>
        <taxon>Fungi</taxon>
        <taxon>Dikarya</taxon>
        <taxon>Basidiomycota</taxon>
        <taxon>Agaricomycotina</taxon>
        <taxon>Agaricomycetes</taxon>
        <taxon>Gloeophyllales</taxon>
        <taxon>Gloeophyllaceae</taxon>
        <taxon>Heliocybe</taxon>
    </lineage>
</organism>
<dbReference type="Pfam" id="PF21000">
    <property type="entry name" value="RMI1_N_N"/>
    <property type="match status" value="1"/>
</dbReference>
<dbReference type="OrthoDB" id="341511at2759"/>
<comment type="similarity">
    <text evidence="1">Belongs to the RMI1 family.</text>
</comment>
<dbReference type="InterPro" id="IPR013894">
    <property type="entry name" value="RMI1_OB"/>
</dbReference>
<dbReference type="GO" id="GO:0016604">
    <property type="term" value="C:nuclear body"/>
    <property type="evidence" value="ECO:0007669"/>
    <property type="project" value="TreeGrafter"/>
</dbReference>
<evidence type="ECO:0000256" key="2">
    <source>
        <dbReference type="ARBA" id="ARBA00018987"/>
    </source>
</evidence>
<dbReference type="EMBL" id="ML213533">
    <property type="protein sequence ID" value="TFK46086.1"/>
    <property type="molecule type" value="Genomic_DNA"/>
</dbReference>
<evidence type="ECO:0000256" key="1">
    <source>
        <dbReference type="ARBA" id="ARBA00006395"/>
    </source>
</evidence>
<dbReference type="STRING" id="5364.A0A5C3MNZ8"/>
<gene>
    <name evidence="5" type="ORF">OE88DRAFT_1638763</name>
</gene>
<dbReference type="InterPro" id="IPR042470">
    <property type="entry name" value="RMI1_N_C_sf"/>
</dbReference>
<evidence type="ECO:0000259" key="4">
    <source>
        <dbReference type="Pfam" id="PF21000"/>
    </source>
</evidence>
<dbReference type="PANTHER" id="PTHR14790:SF15">
    <property type="entry name" value="RECQ-MEDIATED GENOME INSTABILITY PROTEIN 1"/>
    <property type="match status" value="1"/>
</dbReference>
<dbReference type="PANTHER" id="PTHR14790">
    <property type="entry name" value="RECQ-MEDIATED GENOME INSTABILITY PROTEIN 1 RMI1"/>
    <property type="match status" value="1"/>
</dbReference>
<evidence type="ECO:0000313" key="6">
    <source>
        <dbReference type="Proteomes" id="UP000305948"/>
    </source>
</evidence>
<dbReference type="AlphaFoldDB" id="A0A5C3MNZ8"/>
<feature type="domain" description="RecQ mediated genome instability protein 1 OB-fold" evidence="3">
    <location>
        <begin position="70"/>
        <end position="173"/>
    </location>
</feature>